<dbReference type="Proteomes" id="UP001230188">
    <property type="component" value="Unassembled WGS sequence"/>
</dbReference>
<evidence type="ECO:0000256" key="8">
    <source>
        <dbReference type="ARBA" id="ARBA00023065"/>
    </source>
</evidence>
<dbReference type="PANTHER" id="PTHR46157:SF4">
    <property type="entry name" value="K(+) EFFLUX ANTIPORTER 3, CHLOROPLASTIC"/>
    <property type="match status" value="1"/>
</dbReference>
<feature type="transmembrane region" description="Helical" evidence="11">
    <location>
        <begin position="298"/>
        <end position="320"/>
    </location>
</feature>
<name>A0AAD7U983_9STRA</name>
<comment type="caution">
    <text evidence="14">The sequence shown here is derived from an EMBL/GenBank/DDBJ whole genome shotgun (WGS) entry which is preliminary data.</text>
</comment>
<accession>A0AAD7U983</accession>
<evidence type="ECO:0000256" key="6">
    <source>
        <dbReference type="ARBA" id="ARBA00022958"/>
    </source>
</evidence>
<dbReference type="GO" id="GO:0015297">
    <property type="term" value="F:antiporter activity"/>
    <property type="evidence" value="ECO:0007669"/>
    <property type="project" value="UniProtKB-KW"/>
</dbReference>
<dbReference type="EMBL" id="JAQMWT010000526">
    <property type="protein sequence ID" value="KAJ8600160.1"/>
    <property type="molecule type" value="Genomic_DNA"/>
</dbReference>
<dbReference type="SUPFAM" id="SSF51735">
    <property type="entry name" value="NAD(P)-binding Rossmann-fold domains"/>
    <property type="match status" value="1"/>
</dbReference>
<dbReference type="InterPro" id="IPR003148">
    <property type="entry name" value="RCK_N"/>
</dbReference>
<evidence type="ECO:0000313" key="15">
    <source>
        <dbReference type="Proteomes" id="UP001230188"/>
    </source>
</evidence>
<evidence type="ECO:0000259" key="13">
    <source>
        <dbReference type="Pfam" id="PF02254"/>
    </source>
</evidence>
<keyword evidence="5 11" id="KW-0812">Transmembrane</keyword>
<evidence type="ECO:0000313" key="14">
    <source>
        <dbReference type="EMBL" id="KAJ8600160.1"/>
    </source>
</evidence>
<organism evidence="14 15">
    <name type="scientific">Chrysophaeum taylorii</name>
    <dbReference type="NCBI Taxonomy" id="2483200"/>
    <lineage>
        <taxon>Eukaryota</taxon>
        <taxon>Sar</taxon>
        <taxon>Stramenopiles</taxon>
        <taxon>Ochrophyta</taxon>
        <taxon>Pelagophyceae</taxon>
        <taxon>Pelagomonadales</taxon>
        <taxon>Pelagomonadaceae</taxon>
        <taxon>Chrysophaeum</taxon>
    </lineage>
</organism>
<dbReference type="GO" id="GO:1902600">
    <property type="term" value="P:proton transmembrane transport"/>
    <property type="evidence" value="ECO:0007669"/>
    <property type="project" value="InterPro"/>
</dbReference>
<dbReference type="AlphaFoldDB" id="A0AAD7U983"/>
<keyword evidence="4" id="KW-0633">Potassium transport</keyword>
<dbReference type="GO" id="GO:0006813">
    <property type="term" value="P:potassium ion transport"/>
    <property type="evidence" value="ECO:0007669"/>
    <property type="project" value="UniProtKB-KW"/>
</dbReference>
<keyword evidence="8" id="KW-0406">Ion transport</keyword>
<comment type="subcellular location">
    <subcellularLocation>
        <location evidence="1">Membrane</location>
        <topology evidence="1">Multi-pass membrane protein</topology>
    </subcellularLocation>
</comment>
<evidence type="ECO:0000256" key="5">
    <source>
        <dbReference type="ARBA" id="ARBA00022692"/>
    </source>
</evidence>
<keyword evidence="3" id="KW-0050">Antiport</keyword>
<evidence type="ECO:0000256" key="9">
    <source>
        <dbReference type="ARBA" id="ARBA00023136"/>
    </source>
</evidence>
<gene>
    <name evidence="14" type="ORF">CTAYLR_001919</name>
</gene>
<dbReference type="Gene3D" id="1.20.1530.20">
    <property type="match status" value="1"/>
</dbReference>
<evidence type="ECO:0000256" key="11">
    <source>
        <dbReference type="SAM" id="Phobius"/>
    </source>
</evidence>
<protein>
    <recommendedName>
        <fullName evidence="16">RCK N-terminal domain-containing protein</fullName>
    </recommendedName>
</protein>
<feature type="domain" description="RCK N-terminal" evidence="13">
    <location>
        <begin position="411"/>
        <end position="521"/>
    </location>
</feature>
<dbReference type="InterPro" id="IPR036291">
    <property type="entry name" value="NAD(P)-bd_dom_sf"/>
</dbReference>
<keyword evidence="15" id="KW-1185">Reference proteome</keyword>
<evidence type="ECO:0000256" key="3">
    <source>
        <dbReference type="ARBA" id="ARBA00022449"/>
    </source>
</evidence>
<dbReference type="Pfam" id="PF02254">
    <property type="entry name" value="TrkA_N"/>
    <property type="match status" value="1"/>
</dbReference>
<feature type="domain" description="Cation/H+ exchanger transmembrane" evidence="12">
    <location>
        <begin position="44"/>
        <end position="370"/>
    </location>
</feature>
<sequence>MDGGWLGAGPPSEWVAKGLGALSSWHLLAPGQRRDALVLMSCAAFVAPFLKNRGTSPILGFLAAGAVLGPDTSGIISQINTERALAELGVAIFLFELGLQVSLERVKAMRKEIFGLGLCIYVTSALALRGFVGASLALSSSAFALQLLRDRDELATEHGRAVFGALLFQSLAIVPLLVAARKGGVLQAIAKAGGALAVAEIAGKRLLDGLFFFAARSRSQEAFLSVVLLTVLSMSALTDALGFSGPLGAFLAGLALSETRYRYQVEADIAPFRGLLLGLFFVTVGFRLDPRLLLTGALWRRGAALVATKATIATLLSMLFGLSTSAALRTGLLLAPGGELAFVALGTGAKRGGIGDPKFLQTTVALTMTATPLLASLGARLGKLVERYELRYQTRTNRDDKKLLAKQVPQVVVCGYGRVGKVVCEMLDEKLCNYICFDFDPRKATDAREKGKPVYFGDLGRPEVLEYFRVGSAKVVVVAVDGQKATNRVVVALRRLYPDLEIIVRAHDKDHQRRLAKSLGVVALVPSLPENSRLLSLPFAGAVLRALDYDENEVDILIEEKRRSALGIYDGFQSANLITDEEDALLEQLGLLNATSSAAATTSDDDDSTPERRRQDNDLPSSAAPPAAAAAAAASGQDEQERPATTPP</sequence>
<dbReference type="InterPro" id="IPR006153">
    <property type="entry name" value="Cation/H_exchanger_TM"/>
</dbReference>
<keyword evidence="2" id="KW-0813">Transport</keyword>
<evidence type="ECO:0000256" key="2">
    <source>
        <dbReference type="ARBA" id="ARBA00022448"/>
    </source>
</evidence>
<dbReference type="PANTHER" id="PTHR46157">
    <property type="entry name" value="K(+) EFFLUX ANTIPORTER 3, CHLOROPLASTIC"/>
    <property type="match status" value="1"/>
</dbReference>
<evidence type="ECO:0000256" key="4">
    <source>
        <dbReference type="ARBA" id="ARBA00022538"/>
    </source>
</evidence>
<evidence type="ECO:0008006" key="16">
    <source>
        <dbReference type="Google" id="ProtNLM"/>
    </source>
</evidence>
<keyword evidence="6" id="KW-0630">Potassium</keyword>
<feature type="transmembrane region" description="Helical" evidence="11">
    <location>
        <begin position="113"/>
        <end position="138"/>
    </location>
</feature>
<reference evidence="14" key="1">
    <citation type="submission" date="2023-01" db="EMBL/GenBank/DDBJ databases">
        <title>Metagenome sequencing of chrysophaentin producing Chrysophaeum taylorii.</title>
        <authorList>
            <person name="Davison J."/>
            <person name="Bewley C."/>
        </authorList>
    </citation>
    <scope>NUCLEOTIDE SEQUENCE</scope>
    <source>
        <strain evidence="14">NIES-1699</strain>
    </source>
</reference>
<keyword evidence="7 11" id="KW-1133">Transmembrane helix</keyword>
<feature type="transmembrane region" description="Helical" evidence="11">
    <location>
        <begin position="269"/>
        <end position="286"/>
    </location>
</feature>
<evidence type="ECO:0000256" key="1">
    <source>
        <dbReference type="ARBA" id="ARBA00004141"/>
    </source>
</evidence>
<evidence type="ECO:0000259" key="12">
    <source>
        <dbReference type="Pfam" id="PF00999"/>
    </source>
</evidence>
<evidence type="ECO:0000256" key="7">
    <source>
        <dbReference type="ARBA" id="ARBA00022989"/>
    </source>
</evidence>
<proteinExistence type="predicted"/>
<keyword evidence="9 11" id="KW-0472">Membrane</keyword>
<evidence type="ECO:0000256" key="10">
    <source>
        <dbReference type="SAM" id="MobiDB-lite"/>
    </source>
</evidence>
<feature type="transmembrane region" description="Helical" evidence="11">
    <location>
        <begin position="158"/>
        <end position="179"/>
    </location>
</feature>
<dbReference type="Gene3D" id="3.40.50.720">
    <property type="entry name" value="NAD(P)-binding Rossmann-like Domain"/>
    <property type="match status" value="1"/>
</dbReference>
<feature type="transmembrane region" description="Helical" evidence="11">
    <location>
        <begin position="222"/>
        <end position="249"/>
    </location>
</feature>
<feature type="region of interest" description="Disordered" evidence="10">
    <location>
        <begin position="596"/>
        <end position="648"/>
    </location>
</feature>
<feature type="compositionally biased region" description="Low complexity" evidence="10">
    <location>
        <begin position="620"/>
        <end position="635"/>
    </location>
</feature>
<dbReference type="GO" id="GO:0016020">
    <property type="term" value="C:membrane"/>
    <property type="evidence" value="ECO:0007669"/>
    <property type="project" value="UniProtKB-SubCell"/>
</dbReference>
<dbReference type="Pfam" id="PF00999">
    <property type="entry name" value="Na_H_Exchanger"/>
    <property type="match status" value="1"/>
</dbReference>
<dbReference type="InterPro" id="IPR038770">
    <property type="entry name" value="Na+/solute_symporter_sf"/>
</dbReference>